<organism evidence="2">
    <name type="scientific">bioreactor metagenome</name>
    <dbReference type="NCBI Taxonomy" id="1076179"/>
    <lineage>
        <taxon>unclassified sequences</taxon>
        <taxon>metagenomes</taxon>
        <taxon>ecological metagenomes</taxon>
    </lineage>
</organism>
<evidence type="ECO:0000256" key="1">
    <source>
        <dbReference type="SAM" id="Phobius"/>
    </source>
</evidence>
<feature type="transmembrane region" description="Helical" evidence="1">
    <location>
        <begin position="12"/>
        <end position="35"/>
    </location>
</feature>
<comment type="caution">
    <text evidence="2">The sequence shown here is derived from an EMBL/GenBank/DDBJ whole genome shotgun (WGS) entry which is preliminary data.</text>
</comment>
<dbReference type="EMBL" id="VSSQ01065548">
    <property type="protein sequence ID" value="MPN18262.1"/>
    <property type="molecule type" value="Genomic_DNA"/>
</dbReference>
<proteinExistence type="predicted"/>
<reference evidence="2" key="1">
    <citation type="submission" date="2019-08" db="EMBL/GenBank/DDBJ databases">
        <authorList>
            <person name="Kucharzyk K."/>
            <person name="Murdoch R.W."/>
            <person name="Higgins S."/>
            <person name="Loffler F."/>
        </authorList>
    </citation>
    <scope>NUCLEOTIDE SEQUENCE</scope>
</reference>
<feature type="transmembrane region" description="Helical" evidence="1">
    <location>
        <begin position="47"/>
        <end position="67"/>
    </location>
</feature>
<evidence type="ECO:0000313" key="2">
    <source>
        <dbReference type="EMBL" id="MPN18262.1"/>
    </source>
</evidence>
<keyword evidence="1" id="KW-0472">Membrane</keyword>
<keyword evidence="1" id="KW-0812">Transmembrane</keyword>
<sequence>MLVYLSMGMKIAVYLCIAFSAIVVAIAANILLFFIKPESSIGAKIMFNLMPAILFFLSLSLPLILLVNHIGENDRNSEQPKSGERR</sequence>
<keyword evidence="1" id="KW-1133">Transmembrane helix</keyword>
<dbReference type="AlphaFoldDB" id="A0A645FX24"/>
<protein>
    <submittedName>
        <fullName evidence="2">Uncharacterized protein</fullName>
    </submittedName>
</protein>
<gene>
    <name evidence="2" type="ORF">SDC9_165622</name>
</gene>
<name>A0A645FX24_9ZZZZ</name>
<accession>A0A645FX24</accession>